<proteinExistence type="predicted"/>
<evidence type="ECO:0000313" key="2">
    <source>
        <dbReference type="EMBL" id="MBX29531.1"/>
    </source>
</evidence>
<dbReference type="AlphaFoldDB" id="A0A2P2MH16"/>
<protein>
    <submittedName>
        <fullName evidence="2">Uncharacterized protein</fullName>
    </submittedName>
</protein>
<name>A0A2P2MH16_RHIMU</name>
<reference evidence="2" key="1">
    <citation type="submission" date="2018-02" db="EMBL/GenBank/DDBJ databases">
        <title>Rhizophora mucronata_Transcriptome.</title>
        <authorList>
            <person name="Meera S.P."/>
            <person name="Sreeshan A."/>
            <person name="Augustine A."/>
        </authorList>
    </citation>
    <scope>NUCLEOTIDE SEQUENCE</scope>
    <source>
        <tissue evidence="2">Leaf</tissue>
    </source>
</reference>
<keyword evidence="1" id="KW-0472">Membrane</keyword>
<dbReference type="EMBL" id="GGEC01049047">
    <property type="protein sequence ID" value="MBX29531.1"/>
    <property type="molecule type" value="Transcribed_RNA"/>
</dbReference>
<feature type="transmembrane region" description="Helical" evidence="1">
    <location>
        <begin position="20"/>
        <end position="39"/>
    </location>
</feature>
<evidence type="ECO:0000256" key="1">
    <source>
        <dbReference type="SAM" id="Phobius"/>
    </source>
</evidence>
<keyword evidence="1" id="KW-0812">Transmembrane</keyword>
<sequence length="43" mass="4767">MWCPLAHSLKSIIGKTPFQGYLSIGLGNFIPAVVILELIRQIK</sequence>
<keyword evidence="1" id="KW-1133">Transmembrane helix</keyword>
<accession>A0A2P2MH16</accession>
<organism evidence="2">
    <name type="scientific">Rhizophora mucronata</name>
    <name type="common">Asiatic mangrove</name>
    <dbReference type="NCBI Taxonomy" id="61149"/>
    <lineage>
        <taxon>Eukaryota</taxon>
        <taxon>Viridiplantae</taxon>
        <taxon>Streptophyta</taxon>
        <taxon>Embryophyta</taxon>
        <taxon>Tracheophyta</taxon>
        <taxon>Spermatophyta</taxon>
        <taxon>Magnoliopsida</taxon>
        <taxon>eudicotyledons</taxon>
        <taxon>Gunneridae</taxon>
        <taxon>Pentapetalae</taxon>
        <taxon>rosids</taxon>
        <taxon>fabids</taxon>
        <taxon>Malpighiales</taxon>
        <taxon>Rhizophoraceae</taxon>
        <taxon>Rhizophora</taxon>
    </lineage>
</organism>